<dbReference type="InterPro" id="IPR001509">
    <property type="entry name" value="Epimerase_deHydtase"/>
</dbReference>
<dbReference type="Pfam" id="PF01370">
    <property type="entry name" value="Epimerase"/>
    <property type="match status" value="1"/>
</dbReference>
<protein>
    <submittedName>
        <fullName evidence="3">Uncharacterized protein</fullName>
    </submittedName>
</protein>
<dbReference type="EMBL" id="SIDB01000004">
    <property type="protein sequence ID" value="KAI3433684.1"/>
    <property type="molecule type" value="Genomic_DNA"/>
</dbReference>
<dbReference type="Pfam" id="PF08338">
    <property type="entry name" value="DUF1731"/>
    <property type="match status" value="1"/>
</dbReference>
<reference evidence="3" key="2">
    <citation type="submission" date="2020-11" db="EMBL/GenBank/DDBJ databases">
        <authorList>
            <person name="Cecchin M."/>
            <person name="Marcolungo L."/>
            <person name="Rossato M."/>
            <person name="Girolomoni L."/>
            <person name="Cosentino E."/>
            <person name="Cuine S."/>
            <person name="Li-Beisson Y."/>
            <person name="Delledonne M."/>
            <person name="Ballottari M."/>
        </authorList>
    </citation>
    <scope>NUCLEOTIDE SEQUENCE</scope>
    <source>
        <strain evidence="3">211/11P</strain>
        <tissue evidence="3">Whole cell</tissue>
    </source>
</reference>
<sequence length="382" mass="39464">MATALSPAAMLSPSCQAASRARRTIASGSVAAHRACGWSSKAAAALSGAAPVAALQASHSRSRPAFAHSTVTRVVAAGAAPGSAGTVVVAGATGLVGTALVKQLLSSGYSVKVLTRNVVSARNKLPYPGLQFVAPAQWSQAVCGTAAVVNLAGEPIATRWTAEVKAEVKRSRVAVTSQLAAAINACPADQRPKVLVNSSAVGFYGNSESQTFSEASQAGRDYLAEVCKAWEDAAAAAQTRVVVLRTGIVLAKEGGALGRMIPVFSIFAGGPLGSGRQWCSWIHRDDVVGMILEAINNDSWQGSYNATAPNPVRMGELCSALGSVMGRPSLVPVPDFALRTLLGEGANVVLEGQRVVPTRAQEAGFKFQYSQVGDALRNVLRR</sequence>
<dbReference type="InterPro" id="IPR013549">
    <property type="entry name" value="DUF1731"/>
</dbReference>
<reference evidence="3" key="1">
    <citation type="journal article" date="2019" name="Plant J.">
        <title>Chlorella vulgaris genome assembly and annotation reveals the molecular basis for metabolic acclimation to high light conditions.</title>
        <authorList>
            <person name="Cecchin M."/>
            <person name="Marcolungo L."/>
            <person name="Rossato M."/>
            <person name="Girolomoni L."/>
            <person name="Cosentino E."/>
            <person name="Cuine S."/>
            <person name="Li-Beisson Y."/>
            <person name="Delledonne M."/>
            <person name="Ballottari M."/>
        </authorList>
    </citation>
    <scope>NUCLEOTIDE SEQUENCE</scope>
    <source>
        <strain evidence="3">211/11P</strain>
    </source>
</reference>
<evidence type="ECO:0000259" key="2">
    <source>
        <dbReference type="Pfam" id="PF08338"/>
    </source>
</evidence>
<dbReference type="SUPFAM" id="SSF51735">
    <property type="entry name" value="NAD(P)-binding Rossmann-fold domains"/>
    <property type="match status" value="1"/>
</dbReference>
<name>A0A9D4YZ04_CHLVU</name>
<evidence type="ECO:0000259" key="1">
    <source>
        <dbReference type="Pfam" id="PF01370"/>
    </source>
</evidence>
<organism evidence="3 4">
    <name type="scientific">Chlorella vulgaris</name>
    <name type="common">Green alga</name>
    <dbReference type="NCBI Taxonomy" id="3077"/>
    <lineage>
        <taxon>Eukaryota</taxon>
        <taxon>Viridiplantae</taxon>
        <taxon>Chlorophyta</taxon>
        <taxon>core chlorophytes</taxon>
        <taxon>Trebouxiophyceae</taxon>
        <taxon>Chlorellales</taxon>
        <taxon>Chlorellaceae</taxon>
        <taxon>Chlorella clade</taxon>
        <taxon>Chlorella</taxon>
    </lineage>
</organism>
<dbReference type="CDD" id="cd05242">
    <property type="entry name" value="SDR_a8"/>
    <property type="match status" value="1"/>
</dbReference>
<gene>
    <name evidence="3" type="ORF">D9Q98_003493</name>
</gene>
<dbReference type="NCBIfam" id="TIGR01777">
    <property type="entry name" value="yfcH"/>
    <property type="match status" value="1"/>
</dbReference>
<comment type="caution">
    <text evidence="3">The sequence shown here is derived from an EMBL/GenBank/DDBJ whole genome shotgun (WGS) entry which is preliminary data.</text>
</comment>
<dbReference type="OrthoDB" id="276721at2759"/>
<accession>A0A9D4YZ04</accession>
<evidence type="ECO:0000313" key="3">
    <source>
        <dbReference type="EMBL" id="KAI3433684.1"/>
    </source>
</evidence>
<dbReference type="PANTHER" id="PTHR11092">
    <property type="entry name" value="SUGAR NUCLEOTIDE EPIMERASE RELATED"/>
    <property type="match status" value="1"/>
</dbReference>
<dbReference type="InterPro" id="IPR010099">
    <property type="entry name" value="SDR39U1"/>
</dbReference>
<dbReference type="InterPro" id="IPR036291">
    <property type="entry name" value="NAD(P)-bd_dom_sf"/>
</dbReference>
<keyword evidence="4" id="KW-1185">Reference proteome</keyword>
<dbReference type="Proteomes" id="UP001055712">
    <property type="component" value="Unassembled WGS sequence"/>
</dbReference>
<feature type="domain" description="DUF1731" evidence="2">
    <location>
        <begin position="333"/>
        <end position="379"/>
    </location>
</feature>
<dbReference type="PANTHER" id="PTHR11092:SF0">
    <property type="entry name" value="EPIMERASE FAMILY PROTEIN SDR39U1"/>
    <property type="match status" value="1"/>
</dbReference>
<dbReference type="AlphaFoldDB" id="A0A9D4YZ04"/>
<evidence type="ECO:0000313" key="4">
    <source>
        <dbReference type="Proteomes" id="UP001055712"/>
    </source>
</evidence>
<proteinExistence type="predicted"/>
<feature type="domain" description="NAD-dependent epimerase/dehydratase" evidence="1">
    <location>
        <begin position="87"/>
        <end position="297"/>
    </location>
</feature>
<dbReference type="Gene3D" id="3.40.50.720">
    <property type="entry name" value="NAD(P)-binding Rossmann-like Domain"/>
    <property type="match status" value="1"/>
</dbReference>